<accession>A0A812RJB9</accession>
<organism evidence="2 3">
    <name type="scientific">Symbiodinium natans</name>
    <dbReference type="NCBI Taxonomy" id="878477"/>
    <lineage>
        <taxon>Eukaryota</taxon>
        <taxon>Sar</taxon>
        <taxon>Alveolata</taxon>
        <taxon>Dinophyceae</taxon>
        <taxon>Suessiales</taxon>
        <taxon>Symbiodiniaceae</taxon>
        <taxon>Symbiodinium</taxon>
    </lineage>
</organism>
<dbReference type="EMBL" id="CAJNDS010002344">
    <property type="protein sequence ID" value="CAE7442627.1"/>
    <property type="molecule type" value="Genomic_DNA"/>
</dbReference>
<reference evidence="2" key="1">
    <citation type="submission" date="2021-02" db="EMBL/GenBank/DDBJ databases">
        <authorList>
            <person name="Dougan E. K."/>
            <person name="Rhodes N."/>
            <person name="Thang M."/>
            <person name="Chan C."/>
        </authorList>
    </citation>
    <scope>NUCLEOTIDE SEQUENCE</scope>
</reference>
<name>A0A812RJB9_9DINO</name>
<evidence type="ECO:0000313" key="3">
    <source>
        <dbReference type="Proteomes" id="UP000604046"/>
    </source>
</evidence>
<keyword evidence="3" id="KW-1185">Reference proteome</keyword>
<dbReference type="AlphaFoldDB" id="A0A812RJB9"/>
<proteinExistence type="predicted"/>
<evidence type="ECO:0000256" key="1">
    <source>
        <dbReference type="SAM" id="Coils"/>
    </source>
</evidence>
<dbReference type="Proteomes" id="UP000604046">
    <property type="component" value="Unassembled WGS sequence"/>
</dbReference>
<comment type="caution">
    <text evidence="2">The sequence shown here is derived from an EMBL/GenBank/DDBJ whole genome shotgun (WGS) entry which is preliminary data.</text>
</comment>
<evidence type="ECO:0000313" key="2">
    <source>
        <dbReference type="EMBL" id="CAE7442627.1"/>
    </source>
</evidence>
<protein>
    <submittedName>
        <fullName evidence="2">Uncharacterized protein</fullName>
    </submittedName>
</protein>
<gene>
    <name evidence="2" type="ORF">SNAT2548_LOCUS24069</name>
</gene>
<feature type="coiled-coil region" evidence="1">
    <location>
        <begin position="20"/>
        <end position="126"/>
    </location>
</feature>
<dbReference type="OrthoDB" id="433428at2759"/>
<sequence length="198" mass="22684">MCEDCSECGLQEIVATEVACRHLEEAVAELHARLHDQSQEEALKLLQQHVAAARAEREQAAAEFPPAQRARCRAQALLQQNSKELDQIQASIAQEEKDTLGIRRSLEKLHDQIQAKQREIEKRREGMDLFRKEEVLLLQEMESCRQRTDAEHAEQETVAQQVADERTKRMELKGACRHKISQVDSRPGFSCSLRGFRV</sequence>
<keyword evidence="1" id="KW-0175">Coiled coil</keyword>